<keyword evidence="1" id="KW-1133">Transmembrane helix</keyword>
<evidence type="ECO:0000256" key="1">
    <source>
        <dbReference type="SAM" id="Phobius"/>
    </source>
</evidence>
<protein>
    <submittedName>
        <fullName evidence="2">Uncharacterized protein</fullName>
    </submittedName>
</protein>
<proteinExistence type="predicted"/>
<evidence type="ECO:0000313" key="2">
    <source>
        <dbReference type="EMBL" id="PNG27604.1"/>
    </source>
</evidence>
<dbReference type="OrthoDB" id="8182004at2"/>
<comment type="caution">
    <text evidence="2">The sequence shown here is derived from an EMBL/GenBank/DDBJ whole genome shotgun (WGS) entry which is preliminary data.</text>
</comment>
<name>A0A2J7TLG1_METSI</name>
<dbReference type="RefSeq" id="WP_146030133.1">
    <property type="nucleotide sequence ID" value="NZ_PDZR01000001.1"/>
</dbReference>
<keyword evidence="1" id="KW-0812">Transmembrane</keyword>
<dbReference type="Proteomes" id="UP000236286">
    <property type="component" value="Unassembled WGS sequence"/>
</dbReference>
<organism evidence="2 3">
    <name type="scientific">Methylocella silvestris</name>
    <dbReference type="NCBI Taxonomy" id="199596"/>
    <lineage>
        <taxon>Bacteria</taxon>
        <taxon>Pseudomonadati</taxon>
        <taxon>Pseudomonadota</taxon>
        <taxon>Alphaproteobacteria</taxon>
        <taxon>Hyphomicrobiales</taxon>
        <taxon>Beijerinckiaceae</taxon>
        <taxon>Methylocella</taxon>
    </lineage>
</organism>
<evidence type="ECO:0000313" key="3">
    <source>
        <dbReference type="Proteomes" id="UP000236286"/>
    </source>
</evidence>
<reference evidence="2 3" key="1">
    <citation type="submission" date="2017-10" db="EMBL/GenBank/DDBJ databases">
        <title>Genome announcement of Methylocella silvestris TVC from permafrost.</title>
        <authorList>
            <person name="Wang J."/>
            <person name="Geng K."/>
            <person name="Ul-Haque F."/>
            <person name="Crombie A.T."/>
            <person name="Street L.E."/>
            <person name="Wookey P.A."/>
            <person name="Murrell J.C."/>
            <person name="Pratscher J."/>
        </authorList>
    </citation>
    <scope>NUCLEOTIDE SEQUENCE [LARGE SCALE GENOMIC DNA]</scope>
    <source>
        <strain evidence="2 3">TVC</strain>
    </source>
</reference>
<gene>
    <name evidence="2" type="ORF">CR492_01425</name>
</gene>
<dbReference type="EMBL" id="PDZR01000001">
    <property type="protein sequence ID" value="PNG27604.1"/>
    <property type="molecule type" value="Genomic_DNA"/>
</dbReference>
<sequence length="249" mass="26222">MSLEPPRPNFMFEREPRPAALEEPLTLRIGLIAFAGLLALGAVWMLLAALIAPPAIALPSDRQSAGAAAAHRTSAQWAAWLGLVRGDLYAQAAFADADLAYLDKAGAEDPANAARIARARSNALSATSLSPVNGAAWLLLAELPAAAGKSGDANPATPLFMSYFTAPNDPTLARVRLDRALATRAGLDKDLQQFMKSDLRQILADGPQGKAAIMAAYKAASPQNQAVLESLSADVDRDFARSLRGEPPK</sequence>
<dbReference type="AlphaFoldDB" id="A0A2J7TLG1"/>
<accession>A0A2J7TLG1</accession>
<feature type="transmembrane region" description="Helical" evidence="1">
    <location>
        <begin position="29"/>
        <end position="52"/>
    </location>
</feature>
<keyword evidence="1" id="KW-0472">Membrane</keyword>